<feature type="compositionally biased region" description="Basic and acidic residues" evidence="1">
    <location>
        <begin position="283"/>
        <end position="303"/>
    </location>
</feature>
<organism evidence="2 3">
    <name type="scientific">Passalora fulva</name>
    <name type="common">Tomato leaf mold</name>
    <name type="synonym">Cladosporium fulvum</name>
    <dbReference type="NCBI Taxonomy" id="5499"/>
    <lineage>
        <taxon>Eukaryota</taxon>
        <taxon>Fungi</taxon>
        <taxon>Dikarya</taxon>
        <taxon>Ascomycota</taxon>
        <taxon>Pezizomycotina</taxon>
        <taxon>Dothideomycetes</taxon>
        <taxon>Dothideomycetidae</taxon>
        <taxon>Mycosphaerellales</taxon>
        <taxon>Mycosphaerellaceae</taxon>
        <taxon>Fulvia</taxon>
    </lineage>
</organism>
<dbReference type="OrthoDB" id="10498757at2759"/>
<evidence type="ECO:0000313" key="2">
    <source>
        <dbReference type="EMBL" id="UJO20998.1"/>
    </source>
</evidence>
<dbReference type="Proteomes" id="UP000756132">
    <property type="component" value="Chromosome 8"/>
</dbReference>
<sequence>MSSMGDLSCENEDEIYMTGEEDLSQEDESNTAHHDPDVTRSGIEVRPLQGNAQEAQLTVHIPAAQDENTSHPGSAWSSSSEEEEDMEEICDDAEHENDTEAQEAVITEHKTEEGEQPLVADISGGRPSDNASDHADKDATPRSIDSAVAVGDPLEDETDLFSDFDGAWSDDESYDISGESAEDDGRGDVAVEEVGPRPRLRTATLEDNDADDESSPVSPSLWRAQEELALERRPHLRGRRLSITDQYKDLDLRRGRGNIETAAKRAMHRIDKKFDSLAAYERPHEGGERMGDPRVKAHLRPGEHVNTPRKPSPLRRYESEKAIVNETDVAEPRSPDCVLLPRPSDEERRGWADDDTRRALKRKWRQDATDQIMPEDVETTSNRLAELLNEDSAESVELDHTSLAVLISACQQASTSDDTGLRLALLVSDRDAESRQFNYTRTASRDLAPRLDIPLRSGPIQESSEEYLVSPISSDADEQGQSPLPTSAQELVATTGMTTEGALAAAEEWNRRCDEYPLSEPANGTKPKDAGERLAKKRTKAVFEWDFEDYLLRRQGLERQAPLRLPEDPRERAEFARAMAHFYRYERDEARRKVSFLFEEAQHVQRLRGERDKLRRDMSDYQKAIGQNFTEVAALEQKLRQKCQRCGLSSDNHIDNTPAGDTVRCLDSRHAELEQEVTAARERIQALEGENGELEASLEKRKAKMAELKQHTLTWKQKADAAQAQAEQVQELADCELRRRAYERVYTSSGTDPADSTKQEIDDSTQELQRQYDELAAEHRECRQRLEQKTQDHHDDLRKSGDNQRELRAAMDQLESQRAALESQLKRLASDQRTTALPDTRSASTTRPFTPPDRLITLDAVTPSMIITRPTPPKIDVDVNSTLSADEVHTTSVQTPCTPGLTAFLDERPPSTPAIERSESWHERNAKVMESSTYLETTRKLQACRQEQRKAELRAKKYRDQAYFDLFGESFQPVTESEKKKIYYGIAHQSRRGHCEQQQRGGDKLRAQERIKQRSSAETTYHEDNKARLSAARDDYNARSPTKPYRVTTPDHEDNQANLQRRLWGGAQSPAPLEASRTLPNAVPGGPVKQSGLKRKLWGV</sequence>
<feature type="compositionally biased region" description="Acidic residues" evidence="1">
    <location>
        <begin position="153"/>
        <end position="174"/>
    </location>
</feature>
<dbReference type="Gene3D" id="1.10.287.1490">
    <property type="match status" value="1"/>
</dbReference>
<feature type="compositionally biased region" description="Polar residues" evidence="1">
    <location>
        <begin position="831"/>
        <end position="848"/>
    </location>
</feature>
<dbReference type="OMA" id="MGDPRVK"/>
<feature type="region of interest" description="Disordered" evidence="1">
    <location>
        <begin position="454"/>
        <end position="483"/>
    </location>
</feature>
<evidence type="ECO:0000256" key="1">
    <source>
        <dbReference type="SAM" id="MobiDB-lite"/>
    </source>
</evidence>
<feature type="region of interest" description="Disordered" evidence="1">
    <location>
        <begin position="1"/>
        <end position="222"/>
    </location>
</feature>
<dbReference type="KEGG" id="ffu:CLAFUR5_10827"/>
<feature type="region of interest" description="Disordered" evidence="1">
    <location>
        <begin position="1029"/>
        <end position="1054"/>
    </location>
</feature>
<dbReference type="RefSeq" id="XP_047765364.1">
    <property type="nucleotide sequence ID" value="XM_047909975.1"/>
</dbReference>
<gene>
    <name evidence="2" type="ORF">CLAFUR5_10827</name>
</gene>
<keyword evidence="3" id="KW-1185">Reference proteome</keyword>
<reference evidence="2" key="2">
    <citation type="journal article" date="2022" name="Microb. Genom.">
        <title>A chromosome-scale genome assembly of the tomato pathogen Cladosporium fulvum reveals a compartmentalized genome architecture and the presence of a dispensable chromosome.</title>
        <authorList>
            <person name="Zaccaron A.Z."/>
            <person name="Chen L.H."/>
            <person name="Samaras A."/>
            <person name="Stergiopoulos I."/>
        </authorList>
    </citation>
    <scope>NUCLEOTIDE SEQUENCE</scope>
    <source>
        <strain evidence="2">Race5_Kim</strain>
    </source>
</reference>
<name>A0A9Q8PEI4_PASFU</name>
<feature type="compositionally biased region" description="Basic and acidic residues" evidence="1">
    <location>
        <begin position="343"/>
        <end position="352"/>
    </location>
</feature>
<protein>
    <submittedName>
        <fullName evidence="2">Uncharacterized protein</fullName>
    </submittedName>
</protein>
<feature type="region of interest" description="Disordered" evidence="1">
    <location>
        <begin position="746"/>
        <end position="766"/>
    </location>
</feature>
<dbReference type="GeneID" id="71990705"/>
<feature type="region of interest" description="Disordered" evidence="1">
    <location>
        <begin position="827"/>
        <end position="854"/>
    </location>
</feature>
<feature type="region of interest" description="Disordered" evidence="1">
    <location>
        <begin position="1068"/>
        <end position="1100"/>
    </location>
</feature>
<accession>A0A9Q8PEI4</accession>
<feature type="compositionally biased region" description="Basic and acidic residues" evidence="1">
    <location>
        <begin position="993"/>
        <end position="1008"/>
    </location>
</feature>
<dbReference type="AlphaFoldDB" id="A0A9Q8PEI4"/>
<feature type="region of interest" description="Disordered" evidence="1">
    <location>
        <begin position="989"/>
        <end position="1008"/>
    </location>
</feature>
<feature type="region of interest" description="Disordered" evidence="1">
    <location>
        <begin position="329"/>
        <end position="352"/>
    </location>
</feature>
<feature type="compositionally biased region" description="Basic and acidic residues" evidence="1">
    <location>
        <begin position="131"/>
        <end position="140"/>
    </location>
</feature>
<feature type="compositionally biased region" description="Acidic residues" evidence="1">
    <location>
        <begin position="80"/>
        <end position="101"/>
    </location>
</feature>
<feature type="compositionally biased region" description="Low complexity" evidence="1">
    <location>
        <begin position="70"/>
        <end position="79"/>
    </location>
</feature>
<reference evidence="2" key="1">
    <citation type="submission" date="2021-12" db="EMBL/GenBank/DDBJ databases">
        <authorList>
            <person name="Zaccaron A."/>
            <person name="Stergiopoulos I."/>
        </authorList>
    </citation>
    <scope>NUCLEOTIDE SEQUENCE</scope>
    <source>
        <strain evidence="2">Race5_Kim</strain>
    </source>
</reference>
<dbReference type="EMBL" id="CP090170">
    <property type="protein sequence ID" value="UJO20998.1"/>
    <property type="molecule type" value="Genomic_DNA"/>
</dbReference>
<proteinExistence type="predicted"/>
<feature type="compositionally biased region" description="Acidic residues" evidence="1">
    <location>
        <begin position="9"/>
        <end position="29"/>
    </location>
</feature>
<feature type="region of interest" description="Disordered" evidence="1">
    <location>
        <begin position="283"/>
        <end position="314"/>
    </location>
</feature>
<evidence type="ECO:0000313" key="3">
    <source>
        <dbReference type="Proteomes" id="UP000756132"/>
    </source>
</evidence>